<evidence type="ECO:0000313" key="1">
    <source>
        <dbReference type="EMBL" id="MSS32088.1"/>
    </source>
</evidence>
<evidence type="ECO:0000313" key="19">
    <source>
        <dbReference type="Proteomes" id="UP000283322"/>
    </source>
</evidence>
<dbReference type="EMBL" id="RDAM01000001">
    <property type="protein sequence ID" value="RRF05815.1"/>
    <property type="molecule type" value="Genomic_DNA"/>
</dbReference>
<reference evidence="7" key="6">
    <citation type="submission" date="2018-08" db="EMBL/GenBank/DDBJ databases">
        <title>Klebsiella pneumoniae genome sequencing and assembly.</title>
        <authorList>
            <person name="Martins R.C.R."/>
            <person name="Perdigao-Neto L.V."/>
            <person name="Costa S.F."/>
            <person name="Levin A.S.S."/>
        </authorList>
    </citation>
    <scope>NUCLEOTIDE SEQUENCE</scope>
    <source>
        <strain evidence="7">BC_5001</strain>
    </source>
</reference>
<evidence type="ECO:0000313" key="9">
    <source>
        <dbReference type="EMBL" id="ROH03561.1"/>
    </source>
</evidence>
<name>A0A1L5UFT4_KLEPN</name>
<evidence type="ECO:0000313" key="4">
    <source>
        <dbReference type="EMBL" id="PVU63554.1"/>
    </source>
</evidence>
<sequence length="60" mass="7066">MRRSAVTKQTRYLLAGKLEVSLRYGKSNMINYTISLISPRLPERLALKWHRLCNNKKMCI</sequence>
<organism evidence="13 21">
    <name type="scientific">Klebsiella pneumoniae</name>
    <dbReference type="NCBI Taxonomy" id="573"/>
    <lineage>
        <taxon>Bacteria</taxon>
        <taxon>Pseudomonadati</taxon>
        <taxon>Pseudomonadota</taxon>
        <taxon>Gammaproteobacteria</taxon>
        <taxon>Enterobacterales</taxon>
        <taxon>Enterobacteriaceae</taxon>
        <taxon>Klebsiella/Raoultella group</taxon>
        <taxon>Klebsiella</taxon>
        <taxon>Klebsiella pneumoniae complex</taxon>
    </lineage>
</organism>
<dbReference type="Proteomes" id="UP000325096">
    <property type="component" value="Chromosome"/>
</dbReference>
<evidence type="ECO:0000313" key="6">
    <source>
        <dbReference type="EMBL" id="QEP92225.1"/>
    </source>
</evidence>
<evidence type="ECO:0000313" key="10">
    <source>
        <dbReference type="EMBL" id="RRE43967.1"/>
    </source>
</evidence>
<evidence type="ECO:0000313" key="23">
    <source>
        <dbReference type="Proteomes" id="UP000325127"/>
    </source>
</evidence>
<evidence type="ECO:0000313" key="8">
    <source>
        <dbReference type="EMBL" id="RDT95712.1"/>
    </source>
</evidence>
<evidence type="ECO:0000313" key="5">
    <source>
        <dbReference type="EMBL" id="QEP91986.1"/>
    </source>
</evidence>
<dbReference type="Proteomes" id="UP000253559">
    <property type="component" value="Unassembled WGS sequence"/>
</dbReference>
<reference evidence="17 18" key="9">
    <citation type="journal article" date="2019" name="Antimicrob. Agents Chemother.">
        <title>Applying Rapid Whole Genome Sequencing to Predict Phenotypic Antimicrobial Susceptibility Testing Results Among Carbapenem-Resistant Klebsiella pneumoniae Clinical Isolates.</title>
        <authorList>
            <person name="Tamma P.D."/>
            <person name="Fan Y."/>
            <person name="Bergman Y."/>
            <person name="Pertea G."/>
            <person name="Kazmi A."/>
            <person name="Lewis S."/>
            <person name="Carroll K.C."/>
            <person name="Schatz M.C."/>
            <person name="Timp W."/>
            <person name="Simner P.J."/>
        </authorList>
    </citation>
    <scope>NUCLEOTIDE SEQUENCE [LARGE SCALE GENOMIC DNA]</scope>
    <source>
        <strain evidence="11 18">KLPN_104</strain>
        <strain evidence="10 17">KLPN_33</strain>
    </source>
</reference>
<dbReference type="Proteomes" id="UP000196447">
    <property type="component" value="Unassembled WGS sequence"/>
</dbReference>
<dbReference type="EMBL" id="RCZY01000002">
    <property type="protein sequence ID" value="RRE43967.1"/>
    <property type="molecule type" value="Genomic_DNA"/>
</dbReference>
<evidence type="ECO:0000313" key="7">
    <source>
        <dbReference type="EMBL" id="RBZ25299.1"/>
    </source>
</evidence>
<gene>
    <name evidence="2" type="ORF">B5L96_12880</name>
    <name evidence="3" type="ORF">B6I68_04125</name>
    <name evidence="9" type="ORF">BL124_00003060</name>
    <name evidence="4" type="ORF">CP554_06460</name>
    <name evidence="7" type="ORF">DM078_04870</name>
    <name evidence="8" type="ORF">DW286_03660</name>
    <name evidence="12" type="ORF">E1814_08520</name>
    <name evidence="11" type="ORF">EAO17_06190</name>
    <name evidence="10" type="ORF">EAO28_22710</name>
    <name evidence="1" type="ORF">FME62_15050</name>
    <name evidence="13" type="ORF">FXN67_06760</name>
    <name evidence="6" type="ORF">FZ928_01990</name>
    <name evidence="5" type="ORF">FZ929_23600</name>
</gene>
<evidence type="ECO:0000313" key="13">
    <source>
        <dbReference type="EMBL" id="TYL81089.1"/>
    </source>
</evidence>
<evidence type="ECO:0000313" key="3">
    <source>
        <dbReference type="EMBL" id="PLE28932.1"/>
    </source>
</evidence>
<dbReference type="Proteomes" id="UP000272440">
    <property type="component" value="Unassembled WGS sequence"/>
</dbReference>
<evidence type="ECO:0000313" key="15">
    <source>
        <dbReference type="Proteomes" id="UP000234439"/>
    </source>
</evidence>
<evidence type="ECO:0000313" key="20">
    <source>
        <dbReference type="Proteomes" id="UP000294951"/>
    </source>
</evidence>
<dbReference type="EMBL" id="QRCF01000003">
    <property type="protein sequence ID" value="RDT95712.1"/>
    <property type="molecule type" value="Genomic_DNA"/>
</dbReference>
<dbReference type="EMBL" id="NDBK01000055">
    <property type="protein sequence ID" value="OVF72087.1"/>
    <property type="molecule type" value="Genomic_DNA"/>
</dbReference>
<accession>A0A1L5UFT4</accession>
<reference evidence="4 16" key="3">
    <citation type="submission" date="2017-09" db="EMBL/GenBank/DDBJ databases">
        <title>Molecular Epidemiology of Livestock-Associated Methicillin Resistant Staphylococcus aureus (LA-MRSA) and Extended-Spectrum Beta-Lactamase (ESBL)-Producing Enterobacteriaceae in Pigs and Exposed Workers in Cameroon and South Africa.</title>
        <authorList>
            <person name="Founou L."/>
            <person name="Founou R.C."/>
            <person name="Allam M."/>
            <person name="Ismail A."/>
            <person name="Essack S.Y."/>
        </authorList>
    </citation>
    <scope>NUCLEOTIDE SEQUENCE [LARGE SCALE GENOMIC DNA]</scope>
    <source>
        <strain evidence="4 16">HH516E4IA</strain>
    </source>
</reference>
<reference evidence="2 14" key="2">
    <citation type="submission" date="2017-03" db="EMBL/GenBank/DDBJ databases">
        <authorList>
            <person name="Fouts D."/>
            <person name="Stalin M.J."/>
            <person name="Chen L."/>
            <person name="Wright M."/>
            <person name="Sutton G."/>
            <person name="Nguyen K."/>
            <person name="Vanduin D."/>
            <person name="Rojas L."/>
            <person name="Hujer A."/>
            <person name="Hujer K."/>
            <person name="Bonomo R."/>
            <person name="Kreiswirth B."/>
            <person name="Adams M."/>
        </authorList>
    </citation>
    <scope>NUCLEOTIDE SEQUENCE [LARGE SCALE GENOMIC DNA]</scope>
    <source>
        <strain evidence="2 14">39383</strain>
    </source>
</reference>
<dbReference type="Proteomes" id="UP000294951">
    <property type="component" value="Unassembled WGS sequence"/>
</dbReference>
<dbReference type="Proteomes" id="UP000275975">
    <property type="component" value="Unassembled WGS sequence"/>
</dbReference>
<dbReference type="Proteomes" id="UP000322977">
    <property type="component" value="Unassembled WGS sequence"/>
</dbReference>
<dbReference type="Proteomes" id="UP000468995">
    <property type="component" value="Unassembled WGS sequence"/>
</dbReference>
<dbReference type="EMBL" id="PCFF01000004">
    <property type="protein sequence ID" value="PVU63554.1"/>
    <property type="molecule type" value="Genomic_DNA"/>
</dbReference>
<dbReference type="EMBL" id="VSSY01000004">
    <property type="protein sequence ID" value="TYL81089.1"/>
    <property type="molecule type" value="Genomic_DNA"/>
</dbReference>
<dbReference type="EMBL" id="SMTN01000006">
    <property type="protein sequence ID" value="TDK03268.1"/>
    <property type="molecule type" value="Genomic_DNA"/>
</dbReference>
<dbReference type="EMBL" id="QOHW01000002">
    <property type="protein sequence ID" value="RBZ25299.1"/>
    <property type="molecule type" value="Genomic_DNA"/>
</dbReference>
<evidence type="ECO:0000313" key="2">
    <source>
        <dbReference type="EMBL" id="OVF72087.1"/>
    </source>
</evidence>
<dbReference type="EMBL" id="NCMJ01000022">
    <property type="protein sequence ID" value="PLE28932.1"/>
    <property type="molecule type" value="Genomic_DNA"/>
</dbReference>
<reference evidence="22 23" key="12">
    <citation type="submission" date="2019-08" db="EMBL/GenBank/DDBJ databases">
        <title>Emergence of NDM-5-producing hypervirulent Klebsiella pneumoniae from clinical infections.</title>
        <authorList>
            <person name="Shen Z."/>
            <person name="Zhang H."/>
            <person name="Li M."/>
        </authorList>
    </citation>
    <scope>NUCLEOTIDE SEQUENCE [LARGE SCALE GENOMIC DNA]</scope>
    <source>
        <strain evidence="6 23">RJ18-01</strain>
        <strain evidence="5 22">RJ18-06</strain>
    </source>
</reference>
<dbReference type="Proteomes" id="UP000254657">
    <property type="component" value="Unassembled WGS sequence"/>
</dbReference>
<reference evidence="11" key="7">
    <citation type="submission" date="2018-10" db="EMBL/GenBank/DDBJ databases">
        <authorList>
            <person name="Fan Y."/>
            <person name="Timp W."/>
            <person name="Bergman Y."/>
            <person name="Tamma P."/>
            <person name="Simner P."/>
        </authorList>
    </citation>
    <scope>NUCLEOTIDE SEQUENCE</scope>
    <source>
        <strain evidence="11">KLPN_104</strain>
    </source>
</reference>
<dbReference type="Proteomes" id="UP000283322">
    <property type="component" value="Unassembled WGS sequence"/>
</dbReference>
<dbReference type="Proteomes" id="UP000234439">
    <property type="component" value="Unassembled WGS sequence"/>
</dbReference>
<evidence type="ECO:0000313" key="22">
    <source>
        <dbReference type="Proteomes" id="UP000325096"/>
    </source>
</evidence>
<dbReference type="EMBL" id="CP043670">
    <property type="protein sequence ID" value="QEP92225.1"/>
    <property type="molecule type" value="Genomic_DNA"/>
</dbReference>
<evidence type="ECO:0000313" key="12">
    <source>
        <dbReference type="EMBL" id="TDK03268.1"/>
    </source>
</evidence>
<dbReference type="EMBL" id="MPYG04000026">
    <property type="protein sequence ID" value="ROH03561.1"/>
    <property type="molecule type" value="Genomic_DNA"/>
</dbReference>
<dbReference type="Proteomes" id="UP000325127">
    <property type="component" value="Chromosome"/>
</dbReference>
<reference evidence="7" key="5">
    <citation type="submission" date="2018-07" db="EMBL/GenBank/DDBJ databases">
        <authorList>
            <person name="Martins R.C."/>
            <person name="Perdigao-Neto L.V."/>
            <person name="Costa S.F."/>
            <person name="Levin A.S.S."/>
        </authorList>
    </citation>
    <scope>NUCLEOTIDE SEQUENCE</scope>
    <source>
        <strain evidence="7">BC_5001</strain>
    </source>
</reference>
<reference evidence="9 19" key="8">
    <citation type="submission" date="2018-10" db="EMBL/GenBank/DDBJ databases">
        <authorList>
            <person name="Vanduin D."/>
            <person name="Fouts D."/>
            <person name="Wright M."/>
            <person name="Sutton G."/>
            <person name="Nguyen K."/>
            <person name="Kreiswirth B."/>
            <person name="Chen L."/>
            <person name="Rojas L."/>
            <person name="Hujer A."/>
            <person name="Hujer K."/>
            <person name="Bonomo R."/>
            <person name="Adams M."/>
        </authorList>
    </citation>
    <scope>NUCLEOTIDE SEQUENCE [LARGE SCALE GENOMIC DNA]</scope>
    <source>
        <strain evidence="9 19">CRK0165</strain>
    </source>
</reference>
<evidence type="ECO:0000313" key="17">
    <source>
        <dbReference type="Proteomes" id="UP000272440"/>
    </source>
</evidence>
<dbReference type="AlphaFoldDB" id="A0A1L5UFT4"/>
<protein>
    <submittedName>
        <fullName evidence="13">Uncharacterized protein</fullName>
    </submittedName>
</protein>
<evidence type="ECO:0000313" key="18">
    <source>
        <dbReference type="Proteomes" id="UP000275975"/>
    </source>
</evidence>
<reference evidence="8" key="4">
    <citation type="submission" date="2018-07" db="EMBL/GenBank/DDBJ databases">
        <title>Draft genome sequence of Klebsiella pneumoniae K293.</title>
        <authorList>
            <person name="He F."/>
        </authorList>
    </citation>
    <scope>NUCLEOTIDE SEQUENCE</scope>
    <source>
        <strain evidence="8">K293</strain>
    </source>
</reference>
<reference evidence="3 15" key="1">
    <citation type="journal article" date="2017" name="J. Infect. Dis.">
        <title>An Analysis of the Epidemic of Klebsiella pneumoniae Carbapenemase-Producing K. pneumoniae: Convergence of Two Evolutionary Mechanisms Creates the Perfect Storm.</title>
        <authorList>
            <person name="Rojas L.J."/>
            <person name="Weinstock G.M."/>
            <person name="De La Cadena E."/>
            <person name="Diaz L."/>
            <person name="Rios R."/>
            <person name="Hanson B.M."/>
            <person name="Brown J.S."/>
            <person name="Vats P."/>
            <person name="Phillips D.S."/>
            <person name="Nguyen H."/>
            <person name="Hujer K.M."/>
            <person name="Correa A."/>
            <person name="Adams M.D."/>
            <person name="Perez F."/>
            <person name="Sodergren E."/>
            <person name="Narechania A."/>
            <person name="Planet P.J."/>
            <person name="Villegas M.V."/>
            <person name="Bonomo R.A."/>
            <person name="Arias C.A."/>
        </authorList>
    </citation>
    <scope>NUCLEOTIDE SEQUENCE [LARGE SCALE GENOMIC DNA]</scope>
    <source>
        <strain evidence="3 15">COL-Kpn30</strain>
    </source>
</reference>
<proteinExistence type="predicted"/>
<reference evidence="13 21" key="13">
    <citation type="submission" date="2019-08" db="EMBL/GenBank/DDBJ databases">
        <title>Phenotypic and genetic characterization of extended-spectrum b-lactamase-producing hypermucoviscous Klebsiella pneumoniae from Chile.</title>
        <authorList>
            <person name="Morales-Leon F."/>
            <person name="Caro C."/>
            <person name="Opazo-Capurro A."/>
            <person name="Lincopan N."/>
            <person name="Dominguez-Yevenes M."/>
            <person name="Lima C."/>
            <person name="Bello-Toledo H."/>
            <person name="Gonzalez-Rocha G."/>
        </authorList>
    </citation>
    <scope>NUCLEOTIDE SEQUENCE [LARGE SCALE GENOMIC DNA]</scope>
    <source>
        <strain evidence="13 21">UCO-494</strain>
    </source>
</reference>
<dbReference type="EMBL" id="VINI01000011">
    <property type="protein sequence ID" value="MSS32088.1"/>
    <property type="molecule type" value="Genomic_DNA"/>
</dbReference>
<evidence type="ECO:0000313" key="14">
    <source>
        <dbReference type="Proteomes" id="UP000196447"/>
    </source>
</evidence>
<evidence type="ECO:0000313" key="11">
    <source>
        <dbReference type="EMBL" id="RRF05815.1"/>
    </source>
</evidence>
<dbReference type="EMBL" id="CP043669">
    <property type="protein sequence ID" value="QEP91986.1"/>
    <property type="molecule type" value="Genomic_DNA"/>
</dbReference>
<evidence type="ECO:0000313" key="24">
    <source>
        <dbReference type="Proteomes" id="UP000468995"/>
    </source>
</evidence>
<evidence type="ECO:0000313" key="21">
    <source>
        <dbReference type="Proteomes" id="UP000322977"/>
    </source>
</evidence>
<dbReference type="Proteomes" id="UP000245817">
    <property type="component" value="Unassembled WGS sequence"/>
</dbReference>
<evidence type="ECO:0000313" key="16">
    <source>
        <dbReference type="Proteomes" id="UP000245817"/>
    </source>
</evidence>
<reference evidence="12 20" key="10">
    <citation type="submission" date="2019-03" db="EMBL/GenBank/DDBJ databases">
        <title>Multidrug-Resistant Klebsiella pneumoniae Clinical Bloodstream Isolates in Shanghai, China.</title>
        <authorList>
            <person name="Wang S."/>
        </authorList>
    </citation>
    <scope>NUCLEOTIDE SEQUENCE [LARGE SCALE GENOMIC DNA]</scope>
    <source>
        <strain evidence="12 20">RJ1071</strain>
    </source>
</reference>
<reference evidence="1 24" key="11">
    <citation type="submission" date="2019-07" db="EMBL/GenBank/DDBJ databases">
        <title>Genome sequence of OXA-232-producing Klebsiella pneumoniae ST23 from septicemic neonate.</title>
        <authorList>
            <person name="Mukherjee S."/>
            <person name="Naha S."/>
            <person name="Bhadury P."/>
            <person name="Basu S."/>
        </authorList>
    </citation>
    <scope>NUCLEOTIDE SEQUENCE [LARGE SCALE GENOMIC DNA]</scope>
    <source>
        <strain evidence="1 24">EN5275</strain>
    </source>
</reference>